<feature type="region of interest" description="Disordered" evidence="1">
    <location>
        <begin position="1"/>
        <end position="164"/>
    </location>
</feature>
<reference evidence="2" key="1">
    <citation type="journal article" date="2020" name="Fungal Divers.">
        <title>Resolving the Mortierellaceae phylogeny through synthesis of multi-gene phylogenetics and phylogenomics.</title>
        <authorList>
            <person name="Vandepol N."/>
            <person name="Liber J."/>
            <person name="Desiro A."/>
            <person name="Na H."/>
            <person name="Kennedy M."/>
            <person name="Barry K."/>
            <person name="Grigoriev I.V."/>
            <person name="Miller A.N."/>
            <person name="O'Donnell K."/>
            <person name="Stajich J.E."/>
            <person name="Bonito G."/>
        </authorList>
    </citation>
    <scope>NUCLEOTIDE SEQUENCE</scope>
    <source>
        <strain evidence="2">CK1249</strain>
    </source>
</reference>
<feature type="region of interest" description="Disordered" evidence="1">
    <location>
        <begin position="545"/>
        <end position="567"/>
    </location>
</feature>
<feature type="region of interest" description="Disordered" evidence="1">
    <location>
        <begin position="602"/>
        <end position="740"/>
    </location>
</feature>
<feature type="compositionally biased region" description="Polar residues" evidence="1">
    <location>
        <begin position="662"/>
        <end position="687"/>
    </location>
</feature>
<feature type="compositionally biased region" description="Basic residues" evidence="1">
    <location>
        <begin position="616"/>
        <end position="633"/>
    </location>
</feature>
<feature type="region of interest" description="Disordered" evidence="1">
    <location>
        <begin position="334"/>
        <end position="401"/>
    </location>
</feature>
<keyword evidence="3" id="KW-1185">Reference proteome</keyword>
<evidence type="ECO:0000313" key="2">
    <source>
        <dbReference type="EMBL" id="KAF9950243.1"/>
    </source>
</evidence>
<feature type="region of interest" description="Disordered" evidence="1">
    <location>
        <begin position="226"/>
        <end position="306"/>
    </location>
</feature>
<feature type="compositionally biased region" description="Basic and acidic residues" evidence="1">
    <location>
        <begin position="79"/>
        <end position="147"/>
    </location>
</feature>
<dbReference type="OrthoDB" id="2447618at2759"/>
<proteinExistence type="predicted"/>
<name>A0A9P6IVX5_MORAP</name>
<feature type="compositionally biased region" description="Low complexity" evidence="1">
    <location>
        <begin position="644"/>
        <end position="660"/>
    </location>
</feature>
<feature type="compositionally biased region" description="Basic residues" evidence="1">
    <location>
        <begin position="725"/>
        <end position="734"/>
    </location>
</feature>
<dbReference type="AlphaFoldDB" id="A0A9P6IVX5"/>
<accession>A0A9P6IVX5</accession>
<comment type="caution">
    <text evidence="2">The sequence shown here is derived from an EMBL/GenBank/DDBJ whole genome shotgun (WGS) entry which is preliminary data.</text>
</comment>
<feature type="region of interest" description="Disordered" evidence="1">
    <location>
        <begin position="196"/>
        <end position="215"/>
    </location>
</feature>
<gene>
    <name evidence="2" type="ORF">BGZ70_001452</name>
</gene>
<feature type="compositionally biased region" description="Basic residues" evidence="1">
    <location>
        <begin position="351"/>
        <end position="360"/>
    </location>
</feature>
<feature type="compositionally biased region" description="Low complexity" evidence="1">
    <location>
        <begin position="37"/>
        <end position="49"/>
    </location>
</feature>
<dbReference type="Proteomes" id="UP000738359">
    <property type="component" value="Unassembled WGS sequence"/>
</dbReference>
<protein>
    <submittedName>
        <fullName evidence="2">Uncharacterized protein</fullName>
    </submittedName>
</protein>
<organism evidence="2 3">
    <name type="scientific">Mortierella alpina</name>
    <name type="common">Oleaginous fungus</name>
    <name type="synonym">Mortierella renispora</name>
    <dbReference type="NCBI Taxonomy" id="64518"/>
    <lineage>
        <taxon>Eukaryota</taxon>
        <taxon>Fungi</taxon>
        <taxon>Fungi incertae sedis</taxon>
        <taxon>Mucoromycota</taxon>
        <taxon>Mortierellomycotina</taxon>
        <taxon>Mortierellomycetes</taxon>
        <taxon>Mortierellales</taxon>
        <taxon>Mortierellaceae</taxon>
        <taxon>Mortierella</taxon>
    </lineage>
</organism>
<sequence>MDTPMRKIGEMALNSPVPGSKASRGIASANTPIRKTGGAPLASASSGSKPARDIEATDIPISKAGGMSLKSPLSGLNSIEKEARLNEQQEKEARLKEQKEKGARLKEQQEKEARLKEQQEQQTRIKEQQEKEARLKERQEKEIRSKELASPAYDDDAAHDHGLAPDHEHAHMLEADSCSSQISLSIEAQEMIASTPPDQELSHYLDPDSLSSQNPLMIQPGQIIESTPPEQYLPMDSNAHNDSPLFLDPFSTSSQNPFMMQPGQVIESTPPEPYFSTRPNARTKSTGKERSRPRNNHPANMEQASPQALIISDDSLDDLDDFLDLPEPASMLNRSFRTKAKATKDDGAAAKKSKSPKKAPSRAGKGTGRKGTIALDDSEDDGRIGGEANVTKPARGASTAKPCILDRMLPLSARQRRQSLLKRRAARSPDHTAGNEADIEIGRHVTEKLWNATDDLFDSEGLDRRQVKGVGLGGVVGGIGAVSGSLAVSNITKSAMEATRAKEGSEMPLRRDWGANDEHREDVFAFSQPSYELEDPNYGLSSQDWWTGVQPNHEGGRSGDTQSKADDGLDAEYLSPLEDFVDLRKRRDDPTVAMYFAQLDAMGAGGTENGSGSKTTRGRKRGGARGRGSKRGGKGVSYAAGVGPMPTTMGASSSTGAGSAQRDGSSAGTAMSQSTLPFGGQATTANGSLAIRSKPTPAFTPGGPSRGRGGANKSTWKRNPWAWRGRGRGGRGGRGRGAPY</sequence>
<evidence type="ECO:0000313" key="3">
    <source>
        <dbReference type="Proteomes" id="UP000738359"/>
    </source>
</evidence>
<evidence type="ECO:0000256" key="1">
    <source>
        <dbReference type="SAM" id="MobiDB-lite"/>
    </source>
</evidence>
<dbReference type="EMBL" id="JAAAHY010001325">
    <property type="protein sequence ID" value="KAF9950243.1"/>
    <property type="molecule type" value="Genomic_DNA"/>
</dbReference>